<dbReference type="Gene3D" id="3.30.565.10">
    <property type="entry name" value="Histidine kinase-like ATPase, C-terminal domain"/>
    <property type="match status" value="1"/>
</dbReference>
<dbReference type="CDD" id="cd00082">
    <property type="entry name" value="HisKA"/>
    <property type="match status" value="1"/>
</dbReference>
<proteinExistence type="predicted"/>
<evidence type="ECO:0000313" key="19">
    <source>
        <dbReference type="EMBL" id="PZA16316.1"/>
    </source>
</evidence>
<evidence type="ECO:0000256" key="14">
    <source>
        <dbReference type="ARBA" id="ARBA00058004"/>
    </source>
</evidence>
<dbReference type="InterPro" id="IPR036890">
    <property type="entry name" value="HATPase_C_sf"/>
</dbReference>
<feature type="transmembrane region" description="Helical" evidence="16">
    <location>
        <begin position="12"/>
        <end position="34"/>
    </location>
</feature>
<evidence type="ECO:0000256" key="5">
    <source>
        <dbReference type="ARBA" id="ARBA00022553"/>
    </source>
</evidence>
<evidence type="ECO:0000259" key="17">
    <source>
        <dbReference type="PROSITE" id="PS50109"/>
    </source>
</evidence>
<dbReference type="PROSITE" id="PS50885">
    <property type="entry name" value="HAMP"/>
    <property type="match status" value="1"/>
</dbReference>
<dbReference type="Pfam" id="PF02518">
    <property type="entry name" value="HATPase_c"/>
    <property type="match status" value="1"/>
</dbReference>
<keyword evidence="12" id="KW-0902">Two-component regulatory system</keyword>
<dbReference type="Pfam" id="PF00672">
    <property type="entry name" value="HAMP"/>
    <property type="match status" value="1"/>
</dbReference>
<keyword evidence="5" id="KW-0597">Phosphoprotein</keyword>
<dbReference type="FunFam" id="1.10.287.130:FF:000004">
    <property type="entry name" value="Ethylene receptor 1"/>
    <property type="match status" value="1"/>
</dbReference>
<dbReference type="Gene3D" id="6.10.340.10">
    <property type="match status" value="1"/>
</dbReference>
<evidence type="ECO:0000256" key="2">
    <source>
        <dbReference type="ARBA" id="ARBA00004651"/>
    </source>
</evidence>
<evidence type="ECO:0000259" key="18">
    <source>
        <dbReference type="PROSITE" id="PS50885"/>
    </source>
</evidence>
<evidence type="ECO:0000256" key="12">
    <source>
        <dbReference type="ARBA" id="ARBA00023012"/>
    </source>
</evidence>
<dbReference type="GO" id="GO:0000155">
    <property type="term" value="F:phosphorelay sensor kinase activity"/>
    <property type="evidence" value="ECO:0007669"/>
    <property type="project" value="InterPro"/>
</dbReference>
<dbReference type="PROSITE" id="PS50109">
    <property type="entry name" value="HIS_KIN"/>
    <property type="match status" value="1"/>
</dbReference>
<dbReference type="PANTHER" id="PTHR43711:SF26">
    <property type="entry name" value="SENSOR HISTIDINE KINASE RCSC"/>
    <property type="match status" value="1"/>
</dbReference>
<feature type="domain" description="Histidine kinase" evidence="17">
    <location>
        <begin position="629"/>
        <end position="843"/>
    </location>
</feature>
<dbReference type="InterPro" id="IPR005467">
    <property type="entry name" value="His_kinase_dom"/>
</dbReference>
<dbReference type="Gene3D" id="1.10.287.130">
    <property type="match status" value="1"/>
</dbReference>
<keyword evidence="13 16" id="KW-0472">Membrane</keyword>
<feature type="transmembrane region" description="Helical" evidence="16">
    <location>
        <begin position="532"/>
        <end position="554"/>
    </location>
</feature>
<evidence type="ECO:0000256" key="13">
    <source>
        <dbReference type="ARBA" id="ARBA00023136"/>
    </source>
</evidence>
<dbReference type="InterPro" id="IPR003661">
    <property type="entry name" value="HisK_dim/P_dom"/>
</dbReference>
<dbReference type="SMART" id="SM00387">
    <property type="entry name" value="HATPase_c"/>
    <property type="match status" value="1"/>
</dbReference>
<keyword evidence="7 16" id="KW-0812">Transmembrane</keyword>
<evidence type="ECO:0000256" key="9">
    <source>
        <dbReference type="ARBA" id="ARBA00022777"/>
    </source>
</evidence>
<dbReference type="InterPro" id="IPR003594">
    <property type="entry name" value="HATPase_dom"/>
</dbReference>
<dbReference type="PRINTS" id="PR00344">
    <property type="entry name" value="BCTRLSENSOR"/>
</dbReference>
<dbReference type="GO" id="GO:0005524">
    <property type="term" value="F:ATP binding"/>
    <property type="evidence" value="ECO:0007669"/>
    <property type="project" value="UniProtKB-KW"/>
</dbReference>
<dbReference type="FunFam" id="3.30.565.10:FF:000010">
    <property type="entry name" value="Sensor histidine kinase RcsC"/>
    <property type="match status" value="1"/>
</dbReference>
<evidence type="ECO:0000256" key="7">
    <source>
        <dbReference type="ARBA" id="ARBA00022692"/>
    </source>
</evidence>
<dbReference type="InterPro" id="IPR029151">
    <property type="entry name" value="Sensor-like_sf"/>
</dbReference>
<dbReference type="RefSeq" id="WP_110524711.1">
    <property type="nucleotide sequence ID" value="NZ_QKOE01000007.1"/>
</dbReference>
<organism evidence="19 20">
    <name type="scientific">Parazoarcus communis SWub3 = DSM 12120</name>
    <dbReference type="NCBI Taxonomy" id="1121029"/>
    <lineage>
        <taxon>Bacteria</taxon>
        <taxon>Pseudomonadati</taxon>
        <taxon>Pseudomonadota</taxon>
        <taxon>Betaproteobacteria</taxon>
        <taxon>Rhodocyclales</taxon>
        <taxon>Zoogloeaceae</taxon>
        <taxon>Parazoarcus</taxon>
    </lineage>
</organism>
<evidence type="ECO:0000256" key="6">
    <source>
        <dbReference type="ARBA" id="ARBA00022679"/>
    </source>
</evidence>
<dbReference type="GO" id="GO:0005886">
    <property type="term" value="C:plasma membrane"/>
    <property type="evidence" value="ECO:0007669"/>
    <property type="project" value="UniProtKB-SubCell"/>
</dbReference>
<protein>
    <recommendedName>
        <fullName evidence="15">Virulence sensor protein BvgS</fullName>
        <ecNumber evidence="3">2.7.13.3</ecNumber>
    </recommendedName>
</protein>
<evidence type="ECO:0000256" key="15">
    <source>
        <dbReference type="ARBA" id="ARBA00070152"/>
    </source>
</evidence>
<dbReference type="SUPFAM" id="SSF103190">
    <property type="entry name" value="Sensory domain-like"/>
    <property type="match status" value="1"/>
</dbReference>
<dbReference type="SMART" id="SM00388">
    <property type="entry name" value="HisKA"/>
    <property type="match status" value="1"/>
</dbReference>
<comment type="subcellular location">
    <subcellularLocation>
        <location evidence="2">Cell membrane</location>
        <topology evidence="2">Multi-pass membrane protein</topology>
    </subcellularLocation>
</comment>
<dbReference type="AlphaFoldDB" id="A0A323UYL4"/>
<dbReference type="EMBL" id="QKOE01000007">
    <property type="protein sequence ID" value="PZA16316.1"/>
    <property type="molecule type" value="Genomic_DNA"/>
</dbReference>
<keyword evidence="6" id="KW-0808">Transferase</keyword>
<dbReference type="SMART" id="SM00304">
    <property type="entry name" value="HAMP"/>
    <property type="match status" value="1"/>
</dbReference>
<dbReference type="SUPFAM" id="SSF55874">
    <property type="entry name" value="ATPase domain of HSP90 chaperone/DNA topoisomerase II/histidine kinase"/>
    <property type="match status" value="1"/>
</dbReference>
<evidence type="ECO:0000256" key="4">
    <source>
        <dbReference type="ARBA" id="ARBA00022475"/>
    </source>
</evidence>
<dbReference type="Proteomes" id="UP000248259">
    <property type="component" value="Unassembled WGS sequence"/>
</dbReference>
<comment type="caution">
    <text evidence="19">The sequence shown here is derived from an EMBL/GenBank/DDBJ whole genome shotgun (WGS) entry which is preliminary data.</text>
</comment>
<name>A0A323UYL4_9RHOO</name>
<dbReference type="InterPro" id="IPR003660">
    <property type="entry name" value="HAMP_dom"/>
</dbReference>
<dbReference type="CDD" id="cd16922">
    <property type="entry name" value="HATPase_EvgS-ArcB-TorS-like"/>
    <property type="match status" value="1"/>
</dbReference>
<keyword evidence="11 16" id="KW-1133">Transmembrane helix</keyword>
<evidence type="ECO:0000256" key="16">
    <source>
        <dbReference type="SAM" id="Phobius"/>
    </source>
</evidence>
<keyword evidence="8" id="KW-0547">Nucleotide-binding</keyword>
<comment type="function">
    <text evidence="14">Member of the two-component regulatory system BvgS/BvgA. Phosphorylates BvgA via a four-step phosphorelay in response to environmental signals.</text>
</comment>
<reference evidence="19 20" key="1">
    <citation type="submission" date="2018-06" db="EMBL/GenBank/DDBJ databases">
        <title>Azoarcus communis strain SWub3 genome.</title>
        <authorList>
            <person name="Zorraquino Salvo V."/>
            <person name="Toubiana D."/>
            <person name="Blumwald E."/>
        </authorList>
    </citation>
    <scope>NUCLEOTIDE SEQUENCE [LARGE SCALE GENOMIC DNA]</scope>
    <source>
        <strain evidence="19 20">SWub3</strain>
    </source>
</reference>
<keyword evidence="20" id="KW-1185">Reference proteome</keyword>
<evidence type="ECO:0000313" key="20">
    <source>
        <dbReference type="Proteomes" id="UP000248259"/>
    </source>
</evidence>
<dbReference type="EC" id="2.7.13.3" evidence="3"/>
<dbReference type="CDD" id="cd06225">
    <property type="entry name" value="HAMP"/>
    <property type="match status" value="1"/>
</dbReference>
<dbReference type="PANTHER" id="PTHR43711">
    <property type="entry name" value="TWO-COMPONENT HISTIDINE KINASE"/>
    <property type="match status" value="1"/>
</dbReference>
<evidence type="ECO:0000256" key="3">
    <source>
        <dbReference type="ARBA" id="ARBA00012438"/>
    </source>
</evidence>
<sequence length="849" mass="94369">MRSWLENLSIRAKLIAIFVAIKVVPLLLLAWFAWSAAQKLGESVTDGVISMVSNMRDTQQSTADTAISDAIAALDDRSREAIETLTTQTARAVAQFLYERDKDILHAARMPIDASTYRWFVDGHLRDLEDHVPYRPSADGSKWEPAELVKIDRSPVRAPLSDNSRAFNYREPDPVERKYTAPLFMEITFVGLDGIEKIKIVTDPAKDLLDSDLRDIKRRENTFLRAETYWSDLQALAPGEIYVSEVIGKQVPAAWIGPYTPAEATKRNKPFEPEKSGYAGLENPVGERFRGLIRWATPVERDGKVIGYVTLALDHAHLMAFTDPVSPTDKRHTAIADPASGNYAFMWDYLGRSISHARDYFIVGFDPATGERATPWLDQELYEAWQASGRSWPAFAETVEPFKDQRITRKPHPASSTSGSVGLDCRYLNFSPQCIGWYDLTEHGGSGSFNIFFSGLWKLTTAAAIPYYTGRYGHSRRGFGFVTIGANVDDFHQAATESGKRISAMTARADLDMQSQRESLVTDIGKSLANTAAALTVSTIVMIIAVIFIAVWMANLLSSRITSVVAGIGRFQRGDLDARLEVRGKDEMAEMGHSFNRMADSVQASIVRLEEARLTAEQANRMKSEFLASMSHELRTPLNGIIGYAELLHMDLHNEEQRGYAETIRDSGHHLLAVLNDVLDLAKIEAGRMELRLESVNVSELMRSAVNLYSVTAAASNLDLHTDIPDEYWGRGDPVRLRQVVNNLLSNAIKFTEQGDVRVRLQQRDQSLVLTVSDTGVGIPDKDLEHIFEPFCQSENFLTRRHMGTGLGLSLARRMVDLMGGRIEVSSRVGVGSSFSITIPAASPPTQSS</sequence>
<keyword evidence="10" id="KW-0067">ATP-binding</keyword>
<dbReference type="InterPro" id="IPR050736">
    <property type="entry name" value="Sensor_HK_Regulatory"/>
</dbReference>
<keyword evidence="4" id="KW-1003">Cell membrane</keyword>
<comment type="catalytic activity">
    <reaction evidence="1">
        <text>ATP + protein L-histidine = ADP + protein N-phospho-L-histidine.</text>
        <dbReference type="EC" id="2.7.13.3"/>
    </reaction>
</comment>
<evidence type="ECO:0000256" key="8">
    <source>
        <dbReference type="ARBA" id="ARBA00022741"/>
    </source>
</evidence>
<accession>A0A323UYL4</accession>
<keyword evidence="9 19" id="KW-0418">Kinase</keyword>
<evidence type="ECO:0000256" key="1">
    <source>
        <dbReference type="ARBA" id="ARBA00000085"/>
    </source>
</evidence>
<dbReference type="InterPro" id="IPR036097">
    <property type="entry name" value="HisK_dim/P_sf"/>
</dbReference>
<evidence type="ECO:0000256" key="11">
    <source>
        <dbReference type="ARBA" id="ARBA00022989"/>
    </source>
</evidence>
<gene>
    <name evidence="19" type="ORF">DNK49_11630</name>
</gene>
<evidence type="ECO:0000256" key="10">
    <source>
        <dbReference type="ARBA" id="ARBA00022840"/>
    </source>
</evidence>
<dbReference type="InterPro" id="IPR004358">
    <property type="entry name" value="Sig_transdc_His_kin-like_C"/>
</dbReference>
<feature type="domain" description="HAMP" evidence="18">
    <location>
        <begin position="555"/>
        <end position="607"/>
    </location>
</feature>
<dbReference type="SUPFAM" id="SSF47384">
    <property type="entry name" value="Homodimeric domain of signal transducing histidine kinase"/>
    <property type="match status" value="1"/>
</dbReference>
<dbReference type="OrthoDB" id="5437527at2"/>
<dbReference type="Pfam" id="PF00512">
    <property type="entry name" value="HisKA"/>
    <property type="match status" value="1"/>
</dbReference>
<dbReference type="SUPFAM" id="SSF158472">
    <property type="entry name" value="HAMP domain-like"/>
    <property type="match status" value="1"/>
</dbReference>